<feature type="chain" id="PRO_5044130804" evidence="2">
    <location>
        <begin position="27"/>
        <end position="400"/>
    </location>
</feature>
<reference evidence="5 6" key="1">
    <citation type="submission" date="2020-05" db="EMBL/GenBank/DDBJ databases">
        <title>Genome sequence of Kribbella sandramycini ATCC 39419.</title>
        <authorList>
            <person name="Maclea K.S."/>
            <person name="Fair J.L."/>
        </authorList>
    </citation>
    <scope>NUCLEOTIDE SEQUENCE [LARGE SCALE GENOMIC DNA]</scope>
    <source>
        <strain evidence="5 6">ATCC 39419</strain>
    </source>
</reference>
<accession>A0A7Y4L638</accession>
<dbReference type="InterPro" id="IPR025419">
    <property type="entry name" value="DUF4142"/>
</dbReference>
<dbReference type="InterPro" id="IPR005754">
    <property type="entry name" value="Sortase"/>
</dbReference>
<dbReference type="EMBL" id="JACHKF010000001">
    <property type="protein sequence ID" value="MBB6566090.1"/>
    <property type="molecule type" value="Genomic_DNA"/>
</dbReference>
<dbReference type="Pfam" id="PF04203">
    <property type="entry name" value="Sortase"/>
    <property type="match status" value="1"/>
</dbReference>
<evidence type="ECO:0000256" key="1">
    <source>
        <dbReference type="ARBA" id="ARBA00022801"/>
    </source>
</evidence>
<organism evidence="5 6">
    <name type="scientific">Kribbella sandramycini</name>
    <dbReference type="NCBI Taxonomy" id="60450"/>
    <lineage>
        <taxon>Bacteria</taxon>
        <taxon>Bacillati</taxon>
        <taxon>Actinomycetota</taxon>
        <taxon>Actinomycetes</taxon>
        <taxon>Propionibacteriales</taxon>
        <taxon>Kribbellaceae</taxon>
        <taxon>Kribbella</taxon>
    </lineage>
</organism>
<feature type="signal peptide" evidence="2">
    <location>
        <begin position="1"/>
        <end position="26"/>
    </location>
</feature>
<dbReference type="SUPFAM" id="SSF63817">
    <property type="entry name" value="Sortase"/>
    <property type="match status" value="1"/>
</dbReference>
<evidence type="ECO:0000313" key="5">
    <source>
        <dbReference type="EMBL" id="NOL45090.1"/>
    </source>
</evidence>
<dbReference type="Pfam" id="PF13628">
    <property type="entry name" value="DUF4142"/>
    <property type="match status" value="1"/>
</dbReference>
<dbReference type="Proteomes" id="UP000553957">
    <property type="component" value="Unassembled WGS sequence"/>
</dbReference>
<dbReference type="AlphaFoldDB" id="A0A7Y4L638"/>
<evidence type="ECO:0000256" key="2">
    <source>
        <dbReference type="SAM" id="SignalP"/>
    </source>
</evidence>
<comment type="caution">
    <text evidence="5">The sequence shown here is derived from an EMBL/GenBank/DDBJ whole genome shotgun (WGS) entry which is preliminary data.</text>
</comment>
<dbReference type="InterPro" id="IPR023365">
    <property type="entry name" value="Sortase_dom-sf"/>
</dbReference>
<dbReference type="InterPro" id="IPR042001">
    <property type="entry name" value="Sortase_F"/>
</dbReference>
<keyword evidence="6" id="KW-1185">Reference proteome</keyword>
<proteinExistence type="predicted"/>
<keyword evidence="2" id="KW-0732">Signal</keyword>
<dbReference type="GO" id="GO:0016787">
    <property type="term" value="F:hydrolase activity"/>
    <property type="evidence" value="ECO:0007669"/>
    <property type="project" value="UniProtKB-KW"/>
</dbReference>
<sequence>MKLLRVPAALLLVAAGVLGATQPASAATPADGAYLAPAHQLNLTIIAAARTAVTQGSTPCIRKVAAQLERDHLKLAAQETVVAARVDLELPTTVSTDERRQLITLAAKSGKDGYDAAWMSFQRQLHQDYLKLIAGDAPKEASPAVEAVANGAKPVVEMDLRLVGPGQCKAQVRPPSVDTGTGGMVADAKETRTRAALGLVVLGLLLLLVGKSVSVRRRLLGIGALAAGLVMMFGGTVRDTGSVPQAAAGPQAREAAVPPVQLKVPGLMDVKVQAVATAGDGRLEVPTKGDVGWWAAGAAPGAQGGTVLLAGHVDTAAGRGVFAQLEKVPMDARVAVTDGAGEQHWYRIVARRTYKQDNLPPDLFNGAMKPRLALVTCTGSYDHKAKKYSHNLVLYGEPLD</sequence>
<gene>
    <name evidence="4" type="ORF">HNR71_001727</name>
    <name evidence="5" type="ORF">HPO96_33065</name>
</gene>
<evidence type="ECO:0000259" key="3">
    <source>
        <dbReference type="Pfam" id="PF13628"/>
    </source>
</evidence>
<evidence type="ECO:0000313" key="4">
    <source>
        <dbReference type="EMBL" id="MBB6566090.1"/>
    </source>
</evidence>
<protein>
    <submittedName>
        <fullName evidence="5">DUF4142 domain-containing protein</fullName>
    </submittedName>
    <submittedName>
        <fullName evidence="4">Putative outer membrane protein</fullName>
    </submittedName>
</protein>
<dbReference type="Gene3D" id="2.40.260.10">
    <property type="entry name" value="Sortase"/>
    <property type="match status" value="1"/>
</dbReference>
<name>A0A7Y4L638_9ACTN</name>
<dbReference type="RefSeq" id="WP_171678327.1">
    <property type="nucleotide sequence ID" value="NZ_BAAAGT010000001.1"/>
</dbReference>
<dbReference type="InterPro" id="IPR001261">
    <property type="entry name" value="ArgE/DapE_CS"/>
</dbReference>
<dbReference type="Proteomes" id="UP000534306">
    <property type="component" value="Unassembled WGS sequence"/>
</dbReference>
<reference evidence="4 7" key="2">
    <citation type="submission" date="2020-08" db="EMBL/GenBank/DDBJ databases">
        <title>Sequencing the genomes of 1000 actinobacteria strains.</title>
        <authorList>
            <person name="Klenk H.-P."/>
        </authorList>
    </citation>
    <scope>NUCLEOTIDE SEQUENCE [LARGE SCALE GENOMIC DNA]</scope>
    <source>
        <strain evidence="4 7">DSM 15626</strain>
    </source>
</reference>
<feature type="domain" description="DUF4142" evidence="3">
    <location>
        <begin position="30"/>
        <end position="161"/>
    </location>
</feature>
<evidence type="ECO:0000313" key="7">
    <source>
        <dbReference type="Proteomes" id="UP000553957"/>
    </source>
</evidence>
<evidence type="ECO:0000313" key="6">
    <source>
        <dbReference type="Proteomes" id="UP000534306"/>
    </source>
</evidence>
<keyword evidence="1" id="KW-0378">Hydrolase</keyword>
<dbReference type="CDD" id="cd05829">
    <property type="entry name" value="Sortase_F"/>
    <property type="match status" value="1"/>
</dbReference>
<dbReference type="EMBL" id="JABJRC010000010">
    <property type="protein sequence ID" value="NOL45090.1"/>
    <property type="molecule type" value="Genomic_DNA"/>
</dbReference>
<dbReference type="PROSITE" id="PS00758">
    <property type="entry name" value="ARGE_DAPE_CPG2_1"/>
    <property type="match status" value="1"/>
</dbReference>